<dbReference type="InterPro" id="IPR036951">
    <property type="entry name" value="ArAA_hydroxylase_sf"/>
</dbReference>
<reference evidence="8 9" key="1">
    <citation type="submission" date="2022-12" db="EMBL/GenBank/DDBJ databases">
        <title>Chromosome-level genome of Tegillarca granosa.</title>
        <authorList>
            <person name="Kim J."/>
        </authorList>
    </citation>
    <scope>NUCLEOTIDE SEQUENCE [LARGE SCALE GENOMIC DNA]</scope>
    <source>
        <strain evidence="8">Teg-2019</strain>
        <tissue evidence="8">Adductor muscle</tissue>
    </source>
</reference>
<comment type="caution">
    <text evidence="8">The sequence shown here is derived from an EMBL/GenBank/DDBJ whole genome shotgun (WGS) entry which is preliminary data.</text>
</comment>
<dbReference type="InterPro" id="IPR019773">
    <property type="entry name" value="Tyrosine_3-monooxygenase-like"/>
</dbReference>
<dbReference type="EMBL" id="JARBDR010000337">
    <property type="protein sequence ID" value="KAJ8315283.1"/>
    <property type="molecule type" value="Genomic_DNA"/>
</dbReference>
<feature type="domain" description="Biopterin-dependent aromatic amino acid hydroxylase family profile" evidence="7">
    <location>
        <begin position="226"/>
        <end position="488"/>
    </location>
</feature>
<evidence type="ECO:0000256" key="3">
    <source>
        <dbReference type="ARBA" id="ARBA00022723"/>
    </source>
</evidence>
<accession>A0ABQ9FHU3</accession>
<dbReference type="InterPro" id="IPR018301">
    <property type="entry name" value="ArAA_hydroxylase_Fe/CU_BS"/>
</dbReference>
<evidence type="ECO:0000313" key="8">
    <source>
        <dbReference type="EMBL" id="KAJ8315283.1"/>
    </source>
</evidence>
<dbReference type="PANTHER" id="PTHR11473:SF15">
    <property type="entry name" value="TYROSINE 3-MONOOXYGENASE"/>
    <property type="match status" value="1"/>
</dbReference>
<dbReference type="Proteomes" id="UP001217089">
    <property type="component" value="Unassembled WGS sequence"/>
</dbReference>
<evidence type="ECO:0000259" key="7">
    <source>
        <dbReference type="PROSITE" id="PS51410"/>
    </source>
</evidence>
<dbReference type="PANTHER" id="PTHR11473">
    <property type="entry name" value="AROMATIC AMINO ACID HYDROXYLASE"/>
    <property type="match status" value="1"/>
</dbReference>
<sequence>MIKTGTPPITDPETVKRRFAFQKSYSQEHGGSWRRRSLIEDAKFETVTNIEFEKRERTLSGNRGSISEEEEVFVQNGDVSSPVEIGPRIKFSIMLTLKEGIASLSRVIRVFENAKVTLEHIESRRSQKNDSQLDVLIECTGIRDKVTSLTNQLRQNTPILDLNVVSDQFPKAWFPRHISELDNCTHLVTKFEPELDSDHPGFTDMNYRARRKQIADIAFNYKQKHVYTNLKVLIPTHACREFRENLEILEKEGGYSEHNIPQLDDVSKFLKKRTGFQLRPVSGLLSARDFLASLAFRVFQCTQYVRHGSKPDHSPEPDCVHELLGHVPMLADPKFAKFSQDIGIATLGASDEDIEKFATLYWFTVEFGLVKQDGGIRAYGAGVLSSYGELKHALSDAPKKLNFNPDTTAVQVYTDEDLQPIYFIVESFEDMQQKMRQYASKIKRKEELRYDPFTQTLQTLDKVCTMESLEMSLRSDLESLQRAVSKMQMLQTT</sequence>
<dbReference type="InterPro" id="IPR001273">
    <property type="entry name" value="ArAA_hydroxylase"/>
</dbReference>
<evidence type="ECO:0000256" key="6">
    <source>
        <dbReference type="ARBA" id="ARBA00023033"/>
    </source>
</evidence>
<dbReference type="PRINTS" id="PR00372">
    <property type="entry name" value="FYWHYDRXLASE"/>
</dbReference>
<dbReference type="Pfam" id="PF00351">
    <property type="entry name" value="Biopterin_H"/>
    <property type="match status" value="1"/>
</dbReference>
<keyword evidence="9" id="KW-1185">Reference proteome</keyword>
<comment type="cofactor">
    <cofactor evidence="1">
        <name>Fe(2+)</name>
        <dbReference type="ChEBI" id="CHEBI:29033"/>
    </cofactor>
</comment>
<proteinExistence type="inferred from homology"/>
<dbReference type="PROSITE" id="PS00367">
    <property type="entry name" value="BH4_AAA_HYDROXYL_1"/>
    <property type="match status" value="1"/>
</dbReference>
<evidence type="ECO:0000256" key="1">
    <source>
        <dbReference type="ARBA" id="ARBA00001954"/>
    </source>
</evidence>
<keyword evidence="3" id="KW-0479">Metal-binding</keyword>
<keyword evidence="6" id="KW-0503">Monooxygenase</keyword>
<evidence type="ECO:0000313" key="9">
    <source>
        <dbReference type="Proteomes" id="UP001217089"/>
    </source>
</evidence>
<dbReference type="InterPro" id="IPR045865">
    <property type="entry name" value="ACT-like_dom_sf"/>
</dbReference>
<dbReference type="SUPFAM" id="SSF56534">
    <property type="entry name" value="Aromatic aminoacid monoxygenases, catalytic and oligomerization domains"/>
    <property type="match status" value="1"/>
</dbReference>
<keyword evidence="4" id="KW-0560">Oxidoreductase</keyword>
<dbReference type="PIRSF" id="PIRSF000336">
    <property type="entry name" value="TH"/>
    <property type="match status" value="1"/>
</dbReference>
<keyword evidence="5" id="KW-0408">Iron</keyword>
<protein>
    <recommendedName>
        <fullName evidence="7">Biopterin-dependent aromatic amino acid hydroxylase family profile domain-containing protein</fullName>
    </recommendedName>
</protein>
<dbReference type="PROSITE" id="PS51410">
    <property type="entry name" value="BH4_AAA_HYDROXYL_2"/>
    <property type="match status" value="2"/>
</dbReference>
<evidence type="ECO:0000256" key="4">
    <source>
        <dbReference type="ARBA" id="ARBA00023002"/>
    </source>
</evidence>
<name>A0ABQ9FHU3_TEGGR</name>
<dbReference type="Gene3D" id="1.10.800.10">
    <property type="entry name" value="Aromatic amino acid hydroxylase"/>
    <property type="match status" value="1"/>
</dbReference>
<dbReference type="InterPro" id="IPR019774">
    <property type="entry name" value="Aromatic-AA_hydroxylase_C"/>
</dbReference>
<dbReference type="SUPFAM" id="SSF55021">
    <property type="entry name" value="ACT-like"/>
    <property type="match status" value="1"/>
</dbReference>
<comment type="similarity">
    <text evidence="2">Belongs to the biopterin-dependent aromatic amino acid hydroxylase family.</text>
</comment>
<dbReference type="InterPro" id="IPR036329">
    <property type="entry name" value="Aro-AA_hydroxylase_C_sf"/>
</dbReference>
<evidence type="ECO:0000256" key="5">
    <source>
        <dbReference type="ARBA" id="ARBA00023004"/>
    </source>
</evidence>
<evidence type="ECO:0000256" key="2">
    <source>
        <dbReference type="ARBA" id="ARBA00009712"/>
    </source>
</evidence>
<feature type="domain" description="Biopterin-dependent aromatic amino acid hydroxylase family profile" evidence="7">
    <location>
        <begin position="159"/>
        <end position="222"/>
    </location>
</feature>
<gene>
    <name evidence="8" type="ORF">KUTeg_007433</name>
</gene>
<organism evidence="8 9">
    <name type="scientific">Tegillarca granosa</name>
    <name type="common">Malaysian cockle</name>
    <name type="synonym">Anadara granosa</name>
    <dbReference type="NCBI Taxonomy" id="220873"/>
    <lineage>
        <taxon>Eukaryota</taxon>
        <taxon>Metazoa</taxon>
        <taxon>Spiralia</taxon>
        <taxon>Lophotrochozoa</taxon>
        <taxon>Mollusca</taxon>
        <taxon>Bivalvia</taxon>
        <taxon>Autobranchia</taxon>
        <taxon>Pteriomorphia</taxon>
        <taxon>Arcoida</taxon>
        <taxon>Arcoidea</taxon>
        <taxon>Arcidae</taxon>
        <taxon>Tegillarca</taxon>
    </lineage>
</organism>